<evidence type="ECO:0000256" key="3">
    <source>
        <dbReference type="ARBA" id="ARBA00022553"/>
    </source>
</evidence>
<proteinExistence type="predicted"/>
<keyword evidence="4" id="KW-0805">Transcription regulation</keyword>
<dbReference type="PRINTS" id="PR00344">
    <property type="entry name" value="BCTRLSENSOR"/>
</dbReference>
<dbReference type="Gene3D" id="1.10.287.130">
    <property type="match status" value="1"/>
</dbReference>
<dbReference type="EC" id="2.7.13.3" evidence="2"/>
<dbReference type="InterPro" id="IPR036097">
    <property type="entry name" value="HisK_dim/P_sf"/>
</dbReference>
<dbReference type="InterPro" id="IPR018060">
    <property type="entry name" value="HTH_AraC"/>
</dbReference>
<dbReference type="Gene3D" id="2.130.10.10">
    <property type="entry name" value="YVTN repeat-like/Quinoprotein amine dehydrogenase"/>
    <property type="match status" value="2"/>
</dbReference>
<dbReference type="Gene3D" id="3.30.565.10">
    <property type="entry name" value="Histidine kinase-like ATPase, C-terminal domain"/>
    <property type="match status" value="1"/>
</dbReference>
<keyword evidence="12" id="KW-1185">Reference proteome</keyword>
<dbReference type="CDD" id="cd00082">
    <property type="entry name" value="HisKA"/>
    <property type="match status" value="1"/>
</dbReference>
<keyword evidence="5" id="KW-0804">Transcription</keyword>
<feature type="transmembrane region" description="Helical" evidence="7">
    <location>
        <begin position="782"/>
        <end position="804"/>
    </location>
</feature>
<evidence type="ECO:0000313" key="12">
    <source>
        <dbReference type="Proteomes" id="UP000660024"/>
    </source>
</evidence>
<dbReference type="PANTHER" id="PTHR43547:SF2">
    <property type="entry name" value="HYBRID SIGNAL TRANSDUCTION HISTIDINE KINASE C"/>
    <property type="match status" value="1"/>
</dbReference>
<dbReference type="PANTHER" id="PTHR43547">
    <property type="entry name" value="TWO-COMPONENT HISTIDINE KINASE"/>
    <property type="match status" value="1"/>
</dbReference>
<keyword evidence="7" id="KW-0472">Membrane</keyword>
<dbReference type="InterPro" id="IPR009057">
    <property type="entry name" value="Homeodomain-like_sf"/>
</dbReference>
<comment type="catalytic activity">
    <reaction evidence="1">
        <text>ATP + protein L-histidine = ADP + protein N-phospho-L-histidine.</text>
        <dbReference type="EC" id="2.7.13.3"/>
    </reaction>
</comment>
<dbReference type="InterPro" id="IPR013783">
    <property type="entry name" value="Ig-like_fold"/>
</dbReference>
<dbReference type="SMART" id="SM00387">
    <property type="entry name" value="HATPase_c"/>
    <property type="match status" value="1"/>
</dbReference>
<keyword evidence="3 6" id="KW-0597">Phosphoprotein</keyword>
<accession>A0ABS1BJR5</accession>
<evidence type="ECO:0000256" key="5">
    <source>
        <dbReference type="ARBA" id="ARBA00023163"/>
    </source>
</evidence>
<dbReference type="Pfam" id="PF00072">
    <property type="entry name" value="Response_reg"/>
    <property type="match status" value="1"/>
</dbReference>
<dbReference type="InterPro" id="IPR015943">
    <property type="entry name" value="WD40/YVTN_repeat-like_dom_sf"/>
</dbReference>
<dbReference type="InterPro" id="IPR001789">
    <property type="entry name" value="Sig_transdc_resp-reg_receiver"/>
</dbReference>
<dbReference type="Pfam" id="PF12833">
    <property type="entry name" value="HTH_18"/>
    <property type="match status" value="1"/>
</dbReference>
<dbReference type="InterPro" id="IPR011110">
    <property type="entry name" value="Reg_prop"/>
</dbReference>
<reference evidence="11 12" key="1">
    <citation type="submission" date="2020-12" db="EMBL/GenBank/DDBJ databases">
        <title>Bacterial novel species Pedobacter sp. SD-b isolated from soil.</title>
        <authorList>
            <person name="Jung H.-Y."/>
        </authorList>
    </citation>
    <scope>NUCLEOTIDE SEQUENCE [LARGE SCALE GENOMIC DNA]</scope>
    <source>
        <strain evidence="11 12">SD-b</strain>
    </source>
</reference>
<dbReference type="SMART" id="SM00388">
    <property type="entry name" value="HisKA"/>
    <property type="match status" value="1"/>
</dbReference>
<dbReference type="InterPro" id="IPR004358">
    <property type="entry name" value="Sig_transdc_His_kin-like_C"/>
</dbReference>
<evidence type="ECO:0000256" key="7">
    <source>
        <dbReference type="SAM" id="Phobius"/>
    </source>
</evidence>
<evidence type="ECO:0000256" key="2">
    <source>
        <dbReference type="ARBA" id="ARBA00012438"/>
    </source>
</evidence>
<evidence type="ECO:0000256" key="1">
    <source>
        <dbReference type="ARBA" id="ARBA00000085"/>
    </source>
</evidence>
<gene>
    <name evidence="11" type="ORF">I5M32_08840</name>
</gene>
<evidence type="ECO:0000256" key="4">
    <source>
        <dbReference type="ARBA" id="ARBA00023015"/>
    </source>
</evidence>
<dbReference type="InterPro" id="IPR011123">
    <property type="entry name" value="Y_Y_Y"/>
</dbReference>
<evidence type="ECO:0000313" key="11">
    <source>
        <dbReference type="EMBL" id="MBK0383063.1"/>
    </source>
</evidence>
<sequence length="1345" mass="151691">MNKRNLLTMLFVCYGIMGFSQIQNGTRYIDQNGLTNNEITSIHQDKYGFLWVGTRGGLNKFDGNGFSVIRNLSSSNNNFSDQSIEVIAEGAANKLWIGTKSGGLNSYDLLRETITKYPALKELKGSSINALTENKQGKLFIGTGKGFFILSKNRFIKTQLKSTISAIKADGEGGAWIGGNTGLYHYVIESNKIIPIHLKQPNLDIASISLDEEKQILYLGTWRSGMLTYNIKTKQSQQFVNVSGNEKSISGNDVYVLFLDRAKNIWAGTWGNGLNKFNAKTGNFTRYHLNPENNYNDDYKIILSLEQDKTGILWIGTDGGGICKIDPYEKAFKNISHHSLAFSGLTNTHVLAVWQDNKHGLWLGTKGGGLLYAKDGQHFLKKNLDNAGSSVRAFSKIDQSLWVSTSQGLAVCNNDKKNSDIKVFRYDKNDNASISGDKITAVAKDKSGIIWVGTQDRGLNKLIAYKNGKPVFKNYGDSLATNGYLQNDRVSCLLVDHKNNLWVGTYNGLHLYNRKSDSFTLINQRYGLSNNTILAIVEDGIGNLWIGTQQGLNKLSFNSKNQIIINNYSAQAGFPSDYVHAVLTDKSNNVWMSTNKGITQYNTKAGSFRNFDMYDGLVTDYFSENAAFLSNSGEMFFGCIKGVVSFYPDSIKLNTRKPSVYLTRLMINNKKIRVKNPEEKNRILNFSLFATRKINLSYKENTISLGFSALDYHAPTKNQYAYKLEGFDKNWVYCGNRKTATYTNLPPGKYNFCVMGSNSDQKWNTKGPQLQIEISSPPWATWWAYSLYIVAIISGFYLLIWFILVRINLKNKLQIANLNYEKEHAIAEVKSKVFTNISHEFRTPLTLMIGPLEDMVRENISPEMKNSIYKIQNQAKRVLSLVNQLLDLQKSEMNLLKLHSSNYDIVQLVKVIYESFQDEAMRKKISYAFYTNTGQIFLMLDKDKFENIVYNLLSNAFKFTPIGGSIHVSVNFLNGLTPTCELIIIDTGKGIKKSEQQLVFDRFYQASQTEPGKYMGTGIGLAFVKELVELHKGTITLESDEGKGSSFKITLPLEPSNAIPLVSDKDNKNIDETENTNITKLKQKKDLPLVLVVEDNEELNIYLCKLLGKTSDIISAANGREGIAMAFEEMPDLIVSDVMMPEIDGLHLCETLKTDKRTSHIPIILLTAKSDDHTHISGIKYGADNYLSKPFNPQVLLSYVEGLLDSRKKLKELFSSRFGIEPKEINLATENDFIKNAIQFVEDNIEKDDFSIEDFAKELNMSKSTFYRKIKALTGMSGLEFKRLIRLRRSVQLLNSGQFTVSEAAFKSGFNDLKYFRTSFHKQYGINPSDYLKKNKTTENKIDDF</sequence>
<feature type="domain" description="Histidine kinase" evidence="9">
    <location>
        <begin position="836"/>
        <end position="1055"/>
    </location>
</feature>
<dbReference type="InterPro" id="IPR003594">
    <property type="entry name" value="HATPase_dom"/>
</dbReference>
<dbReference type="EMBL" id="JAEHFY010000011">
    <property type="protein sequence ID" value="MBK0383063.1"/>
    <property type="molecule type" value="Genomic_DNA"/>
</dbReference>
<dbReference type="Gene3D" id="2.60.40.10">
    <property type="entry name" value="Immunoglobulins"/>
    <property type="match status" value="1"/>
</dbReference>
<evidence type="ECO:0000256" key="6">
    <source>
        <dbReference type="PROSITE-ProRule" id="PRU00169"/>
    </source>
</evidence>
<dbReference type="Pfam" id="PF07495">
    <property type="entry name" value="Y_Y_Y"/>
    <property type="match status" value="1"/>
</dbReference>
<keyword evidence="7" id="KW-1133">Transmembrane helix</keyword>
<dbReference type="PROSITE" id="PS50110">
    <property type="entry name" value="RESPONSE_REGULATORY"/>
    <property type="match status" value="1"/>
</dbReference>
<dbReference type="RefSeq" id="WP_200585877.1">
    <property type="nucleotide sequence ID" value="NZ_JAEHFY010000011.1"/>
</dbReference>
<dbReference type="PROSITE" id="PS01124">
    <property type="entry name" value="HTH_ARAC_FAMILY_2"/>
    <property type="match status" value="1"/>
</dbReference>
<dbReference type="SMART" id="SM00342">
    <property type="entry name" value="HTH_ARAC"/>
    <property type="match status" value="1"/>
</dbReference>
<dbReference type="InterPro" id="IPR011006">
    <property type="entry name" value="CheY-like_superfamily"/>
</dbReference>
<dbReference type="Gene3D" id="3.40.50.2300">
    <property type="match status" value="1"/>
</dbReference>
<comment type="caution">
    <text evidence="11">The sequence shown here is derived from an EMBL/GenBank/DDBJ whole genome shotgun (WGS) entry which is preliminary data.</text>
</comment>
<dbReference type="InterPro" id="IPR005467">
    <property type="entry name" value="His_kinase_dom"/>
</dbReference>
<protein>
    <recommendedName>
        <fullName evidence="2">histidine kinase</fullName>
        <ecNumber evidence="2">2.7.13.3</ecNumber>
    </recommendedName>
</protein>
<keyword evidence="7" id="KW-0812">Transmembrane</keyword>
<dbReference type="Proteomes" id="UP000660024">
    <property type="component" value="Unassembled WGS sequence"/>
</dbReference>
<dbReference type="InterPro" id="IPR003661">
    <property type="entry name" value="HisK_dim/P_dom"/>
</dbReference>
<evidence type="ECO:0000259" key="10">
    <source>
        <dbReference type="PROSITE" id="PS50110"/>
    </source>
</evidence>
<dbReference type="SUPFAM" id="SSF52172">
    <property type="entry name" value="CheY-like"/>
    <property type="match status" value="1"/>
</dbReference>
<feature type="domain" description="Response regulatory" evidence="10">
    <location>
        <begin position="1089"/>
        <end position="1204"/>
    </location>
</feature>
<feature type="domain" description="HTH araC/xylS-type" evidence="8">
    <location>
        <begin position="1235"/>
        <end position="1334"/>
    </location>
</feature>
<dbReference type="PROSITE" id="PS50109">
    <property type="entry name" value="HIS_KIN"/>
    <property type="match status" value="1"/>
</dbReference>
<dbReference type="SUPFAM" id="SSF55874">
    <property type="entry name" value="ATPase domain of HSP90 chaperone/DNA topoisomerase II/histidine kinase"/>
    <property type="match status" value="1"/>
</dbReference>
<name>A0ABS1BJR5_9SPHI</name>
<dbReference type="SUPFAM" id="SSF47384">
    <property type="entry name" value="Homodimeric domain of signal transducing histidine kinase"/>
    <property type="match status" value="1"/>
</dbReference>
<feature type="modified residue" description="4-aspartylphosphate" evidence="6">
    <location>
        <position position="1137"/>
    </location>
</feature>
<organism evidence="11 12">
    <name type="scientific">Pedobacter segetis</name>
    <dbReference type="NCBI Taxonomy" id="2793069"/>
    <lineage>
        <taxon>Bacteria</taxon>
        <taxon>Pseudomonadati</taxon>
        <taxon>Bacteroidota</taxon>
        <taxon>Sphingobacteriia</taxon>
        <taxon>Sphingobacteriales</taxon>
        <taxon>Sphingobacteriaceae</taxon>
        <taxon>Pedobacter</taxon>
    </lineage>
</organism>
<dbReference type="SUPFAM" id="SSF46689">
    <property type="entry name" value="Homeodomain-like"/>
    <property type="match status" value="1"/>
</dbReference>
<evidence type="ECO:0000259" key="8">
    <source>
        <dbReference type="PROSITE" id="PS01124"/>
    </source>
</evidence>
<dbReference type="InterPro" id="IPR036890">
    <property type="entry name" value="HATPase_C_sf"/>
</dbReference>
<dbReference type="Pfam" id="PF02518">
    <property type="entry name" value="HATPase_c"/>
    <property type="match status" value="1"/>
</dbReference>
<dbReference type="Gene3D" id="1.10.10.60">
    <property type="entry name" value="Homeodomain-like"/>
    <property type="match status" value="2"/>
</dbReference>
<dbReference type="SMART" id="SM00448">
    <property type="entry name" value="REC"/>
    <property type="match status" value="1"/>
</dbReference>
<evidence type="ECO:0000259" key="9">
    <source>
        <dbReference type="PROSITE" id="PS50109"/>
    </source>
</evidence>
<dbReference type="Pfam" id="PF00512">
    <property type="entry name" value="HisKA"/>
    <property type="match status" value="1"/>
</dbReference>
<dbReference type="Pfam" id="PF07494">
    <property type="entry name" value="Reg_prop"/>
    <property type="match status" value="4"/>
</dbReference>
<dbReference type="SUPFAM" id="SSF63829">
    <property type="entry name" value="Calcium-dependent phosphotriesterase"/>
    <property type="match status" value="3"/>
</dbReference>